<dbReference type="PANTHER" id="PTHR43071:SF1">
    <property type="entry name" value="2-AMINO-4-HYDROXY-6-HYDROXYMETHYLDIHYDROPTERIDINE PYROPHOSPHOKINASE"/>
    <property type="match status" value="1"/>
</dbReference>
<proteinExistence type="inferred from homology"/>
<comment type="pathway">
    <text evidence="1">Cofactor biosynthesis; tetrahydrofolate biosynthesis; 2-amino-4-hydroxy-6-hydroxymethyl-7,8-dihydropteridine diphosphate from 7,8-dihydroneopterin triphosphate: step 4/4.</text>
</comment>
<evidence type="ECO:0000313" key="14">
    <source>
        <dbReference type="EMBL" id="GGK15453.1"/>
    </source>
</evidence>
<evidence type="ECO:0000256" key="5">
    <source>
        <dbReference type="ARBA" id="ARBA00022679"/>
    </source>
</evidence>
<dbReference type="EMBL" id="BMME01000002">
    <property type="protein sequence ID" value="GGK15453.1"/>
    <property type="molecule type" value="Genomic_DNA"/>
</dbReference>
<dbReference type="InterPro" id="IPR000550">
    <property type="entry name" value="Hppk"/>
</dbReference>
<evidence type="ECO:0000256" key="9">
    <source>
        <dbReference type="ARBA" id="ARBA00022909"/>
    </source>
</evidence>
<protein>
    <recommendedName>
        <fullName evidence="4">2-amino-4-hydroxy-6-hydroxymethyldihydropteridine pyrophosphokinase</fullName>
        <ecNumber evidence="3">2.7.6.3</ecNumber>
    </recommendedName>
    <alternativeName>
        <fullName evidence="11">6-hydroxymethyl-7,8-dihydropterin pyrophosphokinase</fullName>
    </alternativeName>
    <alternativeName>
        <fullName evidence="12">7,8-dihydro-6-hydroxymethylpterin-pyrophosphokinase</fullName>
    </alternativeName>
</protein>
<comment type="similarity">
    <text evidence="2">Belongs to the HPPK family.</text>
</comment>
<evidence type="ECO:0000313" key="15">
    <source>
        <dbReference type="Proteomes" id="UP000599009"/>
    </source>
</evidence>
<evidence type="ECO:0000256" key="6">
    <source>
        <dbReference type="ARBA" id="ARBA00022741"/>
    </source>
</evidence>
<keyword evidence="15" id="KW-1185">Reference proteome</keyword>
<dbReference type="Proteomes" id="UP000599009">
    <property type="component" value="Unassembled WGS sequence"/>
</dbReference>
<name>A0ABQ2EPG8_9GAMM</name>
<dbReference type="CDD" id="cd00483">
    <property type="entry name" value="HPPK"/>
    <property type="match status" value="1"/>
</dbReference>
<keyword evidence="9" id="KW-0289">Folate biosynthesis</keyword>
<dbReference type="Pfam" id="PF01288">
    <property type="entry name" value="HPPK"/>
    <property type="match status" value="1"/>
</dbReference>
<dbReference type="NCBIfam" id="TIGR01498">
    <property type="entry name" value="folK"/>
    <property type="match status" value="1"/>
</dbReference>
<dbReference type="SUPFAM" id="SSF55083">
    <property type="entry name" value="6-hydroxymethyl-7,8-dihydropterin pyrophosphokinase, HPPK"/>
    <property type="match status" value="1"/>
</dbReference>
<keyword evidence="5" id="KW-0808">Transferase</keyword>
<accession>A0ABQ2EPG8</accession>
<evidence type="ECO:0000259" key="13">
    <source>
        <dbReference type="Pfam" id="PF01288"/>
    </source>
</evidence>
<evidence type="ECO:0000256" key="11">
    <source>
        <dbReference type="ARBA" id="ARBA00029766"/>
    </source>
</evidence>
<evidence type="ECO:0000256" key="8">
    <source>
        <dbReference type="ARBA" id="ARBA00022840"/>
    </source>
</evidence>
<evidence type="ECO:0000256" key="10">
    <source>
        <dbReference type="ARBA" id="ARBA00029409"/>
    </source>
</evidence>
<dbReference type="Gene3D" id="3.30.70.560">
    <property type="entry name" value="7,8-Dihydro-6-hydroxymethylpterin-pyrophosphokinase HPPK"/>
    <property type="match status" value="1"/>
</dbReference>
<evidence type="ECO:0000256" key="3">
    <source>
        <dbReference type="ARBA" id="ARBA00013253"/>
    </source>
</evidence>
<keyword evidence="6" id="KW-0547">Nucleotide-binding</keyword>
<evidence type="ECO:0000256" key="1">
    <source>
        <dbReference type="ARBA" id="ARBA00005051"/>
    </source>
</evidence>
<comment type="function">
    <text evidence="10">Catalyzes the transfer of pyrophosphate from adenosine triphosphate (ATP) to 6-hydroxymethyl-7,8-dihydropterin, an enzymatic step in folate biosynthesis pathway.</text>
</comment>
<feature type="domain" description="7,8-dihydro-6-hydroxymethylpterin-pyrophosphokinase" evidence="13">
    <location>
        <begin position="6"/>
        <end position="130"/>
    </location>
</feature>
<comment type="caution">
    <text evidence="14">The sequence shown here is derived from an EMBL/GenBank/DDBJ whole genome shotgun (WGS) entry which is preliminary data.</text>
</comment>
<evidence type="ECO:0000256" key="4">
    <source>
        <dbReference type="ARBA" id="ARBA00016218"/>
    </source>
</evidence>
<gene>
    <name evidence="14" type="primary">folK</name>
    <name evidence="14" type="ORF">GCM10011394_25710</name>
</gene>
<dbReference type="RefSeq" id="WP_132987035.1">
    <property type="nucleotide sequence ID" value="NZ_BMME01000002.1"/>
</dbReference>
<evidence type="ECO:0000256" key="2">
    <source>
        <dbReference type="ARBA" id="ARBA00005810"/>
    </source>
</evidence>
<dbReference type="InterPro" id="IPR035907">
    <property type="entry name" value="Hppk_sf"/>
</dbReference>
<keyword evidence="8" id="KW-0067">ATP-binding</keyword>
<dbReference type="EC" id="2.7.6.3" evidence="3"/>
<keyword evidence="7" id="KW-0418">Kinase</keyword>
<reference evidence="15" key="1">
    <citation type="journal article" date="2019" name="Int. J. Syst. Evol. Microbiol.">
        <title>The Global Catalogue of Microorganisms (GCM) 10K type strain sequencing project: providing services to taxonomists for standard genome sequencing and annotation.</title>
        <authorList>
            <consortium name="The Broad Institute Genomics Platform"/>
            <consortium name="The Broad Institute Genome Sequencing Center for Infectious Disease"/>
            <person name="Wu L."/>
            <person name="Ma J."/>
        </authorList>
    </citation>
    <scope>NUCLEOTIDE SEQUENCE [LARGE SCALE GENOMIC DNA]</scope>
    <source>
        <strain evidence="15">CGMCC 1.8985</strain>
    </source>
</reference>
<evidence type="ECO:0000256" key="7">
    <source>
        <dbReference type="ARBA" id="ARBA00022777"/>
    </source>
</evidence>
<evidence type="ECO:0000256" key="12">
    <source>
        <dbReference type="ARBA" id="ARBA00033413"/>
    </source>
</evidence>
<organism evidence="14 15">
    <name type="scientific">Luteimonas terricola</name>
    <dbReference type="NCBI Taxonomy" id="645597"/>
    <lineage>
        <taxon>Bacteria</taxon>
        <taxon>Pseudomonadati</taxon>
        <taxon>Pseudomonadota</taxon>
        <taxon>Gammaproteobacteria</taxon>
        <taxon>Lysobacterales</taxon>
        <taxon>Lysobacteraceae</taxon>
        <taxon>Luteimonas</taxon>
    </lineage>
</organism>
<dbReference type="PANTHER" id="PTHR43071">
    <property type="entry name" value="2-AMINO-4-HYDROXY-6-HYDROXYMETHYLDIHYDROPTERIDINE PYROPHOSPHOKINASE"/>
    <property type="match status" value="1"/>
</dbReference>
<sequence>MGRACLSLGSNVEPERHIAIAFAALRARFGDILASAAYRTPAVGFDGADFVNAAAVIDSDLDPQALNDWLHALEDAHGRDRSGPRYGDRTLDIDIVLFDDLVCSGPGNLRLPRGELRHAFVLRPLAEIAPDIVEPASGRTLAELWARSGERDVAMREVTLPAAETGGHTSGAAAV</sequence>